<feature type="domain" description="N-acetylmuramoyl-L-alanine amidase" evidence="1">
    <location>
        <begin position="24"/>
        <end position="164"/>
    </location>
</feature>
<dbReference type="InterPro" id="IPR002502">
    <property type="entry name" value="Amidase_domain"/>
</dbReference>
<dbReference type="SUPFAM" id="SSF47090">
    <property type="entry name" value="PGBD-like"/>
    <property type="match status" value="1"/>
</dbReference>
<dbReference type="Gene3D" id="1.10.101.10">
    <property type="entry name" value="PGBD-like superfamily/PGBD"/>
    <property type="match status" value="1"/>
</dbReference>
<dbReference type="SMART" id="SM00644">
    <property type="entry name" value="Ami_2"/>
    <property type="match status" value="1"/>
</dbReference>
<dbReference type="Pfam" id="PF01510">
    <property type="entry name" value="Amidase_2"/>
    <property type="match status" value="1"/>
</dbReference>
<dbReference type="STRING" id="104663.SAMN04488121_11147"/>
<dbReference type="EMBL" id="FNBN01000011">
    <property type="protein sequence ID" value="SDH32670.1"/>
    <property type="molecule type" value="Genomic_DNA"/>
</dbReference>
<evidence type="ECO:0000313" key="3">
    <source>
        <dbReference type="Proteomes" id="UP000199045"/>
    </source>
</evidence>
<dbReference type="OrthoDB" id="5623159at2"/>
<protein>
    <submittedName>
        <fullName evidence="2">N-acetylmuramoyl-L-alanine amidase</fullName>
    </submittedName>
</protein>
<reference evidence="3" key="1">
    <citation type="submission" date="2016-10" db="EMBL/GenBank/DDBJ databases">
        <authorList>
            <person name="Varghese N."/>
            <person name="Submissions S."/>
        </authorList>
    </citation>
    <scope>NUCLEOTIDE SEQUENCE [LARGE SCALE GENOMIC DNA]</scope>
    <source>
        <strain evidence="3">DSM 527</strain>
    </source>
</reference>
<dbReference type="Pfam" id="PF01471">
    <property type="entry name" value="PG_binding_1"/>
    <property type="match status" value="1"/>
</dbReference>
<dbReference type="Gene3D" id="3.40.80.10">
    <property type="entry name" value="Peptidoglycan recognition protein-like"/>
    <property type="match status" value="1"/>
</dbReference>
<proteinExistence type="predicted"/>
<dbReference type="GO" id="GO:0008745">
    <property type="term" value="F:N-acetylmuramoyl-L-alanine amidase activity"/>
    <property type="evidence" value="ECO:0007669"/>
    <property type="project" value="InterPro"/>
</dbReference>
<dbReference type="InterPro" id="IPR036365">
    <property type="entry name" value="PGBD-like_sf"/>
</dbReference>
<dbReference type="InterPro" id="IPR036505">
    <property type="entry name" value="Amidase/PGRP_sf"/>
</dbReference>
<dbReference type="InterPro" id="IPR036366">
    <property type="entry name" value="PGBDSf"/>
</dbReference>
<dbReference type="SUPFAM" id="SSF55846">
    <property type="entry name" value="N-acetylmuramoyl-L-alanine amidase-like"/>
    <property type="match status" value="1"/>
</dbReference>
<organism evidence="2 3">
    <name type="scientific">Chitinophaga filiformis</name>
    <name type="common">Myxococcus filiformis</name>
    <name type="synonym">Flexibacter filiformis</name>
    <dbReference type="NCBI Taxonomy" id="104663"/>
    <lineage>
        <taxon>Bacteria</taxon>
        <taxon>Pseudomonadati</taxon>
        <taxon>Bacteroidota</taxon>
        <taxon>Chitinophagia</taxon>
        <taxon>Chitinophagales</taxon>
        <taxon>Chitinophagaceae</taxon>
        <taxon>Chitinophaga</taxon>
    </lineage>
</organism>
<dbReference type="InterPro" id="IPR002477">
    <property type="entry name" value="Peptidoglycan-bd-like"/>
</dbReference>
<dbReference type="GO" id="GO:0009253">
    <property type="term" value="P:peptidoglycan catabolic process"/>
    <property type="evidence" value="ECO:0007669"/>
    <property type="project" value="InterPro"/>
</dbReference>
<gene>
    <name evidence="2" type="ORF">SAMN04488121_11147</name>
</gene>
<evidence type="ECO:0000259" key="1">
    <source>
        <dbReference type="SMART" id="SM00644"/>
    </source>
</evidence>
<dbReference type="AlphaFoldDB" id="A0A1G8BJE4"/>
<dbReference type="RefSeq" id="WP_089837710.1">
    <property type="nucleotide sequence ID" value="NZ_FNBN01000011.1"/>
</dbReference>
<accession>A0A1G8BJE4</accession>
<name>A0A1G8BJE4_CHIFI</name>
<sequence>MIRELTWLPAVLKNAGLKVAPVDGWEERGSTMGTVLGVLCHHTAGPKAGNMPSLNTLLKGTKKVPGPLAQLGLGRDGTFYIVAAGRCNHAGSGIWKGVTNGNTHFIGIEAENTGLANDFPWPEVQMDAYCRGVAAILKHIGKDASFCAGHKEYRLPKGFKTDPDFDMDAFRKRVTDILNSDASPVLIPNEEETNNGTPGRKTIRRGDQGELVRLIQVKLGLTMDGVFGPKTEAVVRQFQRDHQLVPDGIVGPKSWKVFDAVPAAHPQPA</sequence>
<evidence type="ECO:0000313" key="2">
    <source>
        <dbReference type="EMBL" id="SDH32670.1"/>
    </source>
</evidence>
<dbReference type="Proteomes" id="UP000199045">
    <property type="component" value="Unassembled WGS sequence"/>
</dbReference>